<reference evidence="3 4" key="1">
    <citation type="submission" date="2020-08" db="EMBL/GenBank/DDBJ databases">
        <authorList>
            <person name="Koutsovoulos G."/>
            <person name="Danchin GJ E."/>
        </authorList>
    </citation>
    <scope>NUCLEOTIDE SEQUENCE [LARGE SCALE GENOMIC DNA]</scope>
</reference>
<feature type="chain" id="PRO_5027639037" evidence="2">
    <location>
        <begin position="33"/>
        <end position="126"/>
    </location>
</feature>
<comment type="caution">
    <text evidence="3">The sequence shown here is derived from an EMBL/GenBank/DDBJ whole genome shotgun (WGS) entry which is preliminary data.</text>
</comment>
<gene>
    <name evidence="3" type="ORF">MENT_LOCUS46491</name>
</gene>
<accession>A0A6V7X2S5</accession>
<evidence type="ECO:0000256" key="1">
    <source>
        <dbReference type="SAM" id="MobiDB-lite"/>
    </source>
</evidence>
<feature type="region of interest" description="Disordered" evidence="1">
    <location>
        <begin position="52"/>
        <end position="84"/>
    </location>
</feature>
<dbReference type="AlphaFoldDB" id="A0A6V7X2S5"/>
<organism evidence="3 4">
    <name type="scientific">Meloidogyne enterolobii</name>
    <name type="common">Root-knot nematode worm</name>
    <name type="synonym">Meloidogyne mayaguensis</name>
    <dbReference type="NCBI Taxonomy" id="390850"/>
    <lineage>
        <taxon>Eukaryota</taxon>
        <taxon>Metazoa</taxon>
        <taxon>Ecdysozoa</taxon>
        <taxon>Nematoda</taxon>
        <taxon>Chromadorea</taxon>
        <taxon>Rhabditida</taxon>
        <taxon>Tylenchina</taxon>
        <taxon>Tylenchomorpha</taxon>
        <taxon>Tylenchoidea</taxon>
        <taxon>Meloidogynidae</taxon>
        <taxon>Meloidogyninae</taxon>
        <taxon>Meloidogyne</taxon>
    </lineage>
</organism>
<keyword evidence="2" id="KW-0732">Signal</keyword>
<evidence type="ECO:0000313" key="4">
    <source>
        <dbReference type="Proteomes" id="UP000580250"/>
    </source>
</evidence>
<proteinExistence type="predicted"/>
<evidence type="ECO:0000313" key="3">
    <source>
        <dbReference type="EMBL" id="CAD2193532.1"/>
    </source>
</evidence>
<feature type="signal peptide" evidence="2">
    <location>
        <begin position="1"/>
        <end position="32"/>
    </location>
</feature>
<feature type="compositionally biased region" description="Polar residues" evidence="1">
    <location>
        <begin position="57"/>
        <end position="84"/>
    </location>
</feature>
<protein>
    <submittedName>
        <fullName evidence="3">Uncharacterized protein</fullName>
    </submittedName>
</protein>
<dbReference type="EMBL" id="CAJEWN010001038">
    <property type="protein sequence ID" value="CAD2193532.1"/>
    <property type="molecule type" value="Genomic_DNA"/>
</dbReference>
<dbReference type="Proteomes" id="UP000580250">
    <property type="component" value="Unassembled WGS sequence"/>
</dbReference>
<sequence>MFLVINYFILIIFNTNLLILESFAELAPCVEGECPELYGPCENNYCSGKLENGETPPKNSGNPANSENSGNGITPKNGGNSQTSSVCKDIGTGCQLITSLYKAAGRPCSSSVSLICASTCNVCKTN</sequence>
<name>A0A6V7X2S5_MELEN</name>
<evidence type="ECO:0000256" key="2">
    <source>
        <dbReference type="SAM" id="SignalP"/>
    </source>
</evidence>